<dbReference type="GO" id="GO:0016020">
    <property type="term" value="C:membrane"/>
    <property type="evidence" value="ECO:0007669"/>
    <property type="project" value="TreeGrafter"/>
</dbReference>
<keyword evidence="3" id="KW-1185">Reference proteome</keyword>
<dbReference type="InterPro" id="IPR051564">
    <property type="entry name" value="LRR_receptor-like_kinase"/>
</dbReference>
<sequence>MIVCLGSFTVTSNHQIYFLMKLLEAHLSHFGIAKSIPASKTHAATYDFGTIGYIDPEYARTRLYEKSDIYSFGIVLLELLTWKKAVDNEANLHQLILSKTDDNTVMEAVDPGVTMTCVDLGHIRKTF</sequence>
<dbReference type="InterPro" id="IPR001245">
    <property type="entry name" value="Ser-Thr/Tyr_kinase_cat_dom"/>
</dbReference>
<dbReference type="InterPro" id="IPR011009">
    <property type="entry name" value="Kinase-like_dom_sf"/>
</dbReference>
<comment type="caution">
    <text evidence="2">The sequence shown here is derived from an EMBL/GenBank/DDBJ whole genome shotgun (WGS) entry which is preliminary data.</text>
</comment>
<reference evidence="2" key="1">
    <citation type="submission" date="2019-07" db="EMBL/GenBank/DDBJ databases">
        <authorList>
            <person name="Dittberner H."/>
        </authorList>
    </citation>
    <scope>NUCLEOTIDE SEQUENCE [LARGE SCALE GENOMIC DNA]</scope>
</reference>
<feature type="domain" description="Protein kinase" evidence="1">
    <location>
        <begin position="1"/>
        <end position="127"/>
    </location>
</feature>
<accession>A0A565CWB7</accession>
<dbReference type="AlphaFoldDB" id="A0A565CWB7"/>
<dbReference type="EMBL" id="CABITT030000008">
    <property type="protein sequence ID" value="VVB17696.1"/>
    <property type="molecule type" value="Genomic_DNA"/>
</dbReference>
<organism evidence="2 3">
    <name type="scientific">Arabis nemorensis</name>
    <dbReference type="NCBI Taxonomy" id="586526"/>
    <lineage>
        <taxon>Eukaryota</taxon>
        <taxon>Viridiplantae</taxon>
        <taxon>Streptophyta</taxon>
        <taxon>Embryophyta</taxon>
        <taxon>Tracheophyta</taxon>
        <taxon>Spermatophyta</taxon>
        <taxon>Magnoliopsida</taxon>
        <taxon>eudicotyledons</taxon>
        <taxon>Gunneridae</taxon>
        <taxon>Pentapetalae</taxon>
        <taxon>rosids</taxon>
        <taxon>malvids</taxon>
        <taxon>Brassicales</taxon>
        <taxon>Brassicaceae</taxon>
        <taxon>Arabideae</taxon>
        <taxon>Arabis</taxon>
    </lineage>
</organism>
<dbReference type="PROSITE" id="PS50011">
    <property type="entry name" value="PROTEIN_KINASE_DOM"/>
    <property type="match status" value="1"/>
</dbReference>
<dbReference type="GO" id="GO:0004672">
    <property type="term" value="F:protein kinase activity"/>
    <property type="evidence" value="ECO:0007669"/>
    <property type="project" value="InterPro"/>
</dbReference>
<dbReference type="OrthoDB" id="1736840at2759"/>
<evidence type="ECO:0000313" key="3">
    <source>
        <dbReference type="Proteomes" id="UP000489600"/>
    </source>
</evidence>
<proteinExistence type="predicted"/>
<dbReference type="Pfam" id="PF07714">
    <property type="entry name" value="PK_Tyr_Ser-Thr"/>
    <property type="match status" value="1"/>
</dbReference>
<dbReference type="Proteomes" id="UP000489600">
    <property type="component" value="Unassembled WGS sequence"/>
</dbReference>
<dbReference type="Gene3D" id="1.10.510.10">
    <property type="entry name" value="Transferase(Phosphotransferase) domain 1"/>
    <property type="match status" value="1"/>
</dbReference>
<dbReference type="PANTHER" id="PTHR48055">
    <property type="entry name" value="LEUCINE-RICH REPEAT RECEPTOR PROTEIN KINASE EMS1"/>
    <property type="match status" value="1"/>
</dbReference>
<dbReference type="InterPro" id="IPR000719">
    <property type="entry name" value="Prot_kinase_dom"/>
</dbReference>
<protein>
    <recommendedName>
        <fullName evidence="1">Protein kinase domain-containing protein</fullName>
    </recommendedName>
</protein>
<dbReference type="SUPFAM" id="SSF56112">
    <property type="entry name" value="Protein kinase-like (PK-like)"/>
    <property type="match status" value="1"/>
</dbReference>
<name>A0A565CWB7_9BRAS</name>
<gene>
    <name evidence="2" type="ORF">ANE_LOCUS28140</name>
</gene>
<evidence type="ECO:0000313" key="2">
    <source>
        <dbReference type="EMBL" id="VVB17696.1"/>
    </source>
</evidence>
<dbReference type="GO" id="GO:0005524">
    <property type="term" value="F:ATP binding"/>
    <property type="evidence" value="ECO:0007669"/>
    <property type="project" value="InterPro"/>
</dbReference>
<evidence type="ECO:0000259" key="1">
    <source>
        <dbReference type="PROSITE" id="PS50011"/>
    </source>
</evidence>
<dbReference type="PANTHER" id="PTHR48055:SF46">
    <property type="entry name" value="LEUCINE-RICH REPEAT SERINE_THREONINE-PROTEIN KINASE 1"/>
    <property type="match status" value="1"/>
</dbReference>